<protein>
    <recommendedName>
        <fullName evidence="5">GPI anchored protein</fullName>
    </recommendedName>
</protein>
<feature type="chain" id="PRO_5031117838" description="GPI anchored protein" evidence="2">
    <location>
        <begin position="19"/>
        <end position="210"/>
    </location>
</feature>
<keyword evidence="2" id="KW-0732">Signal</keyword>
<gene>
    <name evidence="3" type="ORF">APUU_10974S</name>
</gene>
<organism evidence="3 4">
    <name type="scientific">Aspergillus puulaauensis</name>
    <dbReference type="NCBI Taxonomy" id="1220207"/>
    <lineage>
        <taxon>Eukaryota</taxon>
        <taxon>Fungi</taxon>
        <taxon>Dikarya</taxon>
        <taxon>Ascomycota</taxon>
        <taxon>Pezizomycotina</taxon>
        <taxon>Eurotiomycetes</taxon>
        <taxon>Eurotiomycetidae</taxon>
        <taxon>Eurotiales</taxon>
        <taxon>Aspergillaceae</taxon>
        <taxon>Aspergillus</taxon>
    </lineage>
</organism>
<name>A0A7R8AGN5_9EURO</name>
<dbReference type="RefSeq" id="XP_041550340.1">
    <property type="nucleotide sequence ID" value="XM_041706751.1"/>
</dbReference>
<evidence type="ECO:0000256" key="2">
    <source>
        <dbReference type="SAM" id="SignalP"/>
    </source>
</evidence>
<feature type="region of interest" description="Disordered" evidence="1">
    <location>
        <begin position="130"/>
        <end position="186"/>
    </location>
</feature>
<feature type="compositionally biased region" description="Low complexity" evidence="1">
    <location>
        <begin position="130"/>
        <end position="168"/>
    </location>
</feature>
<accession>A0A7R8AGN5</accession>
<sequence>MRSNTLLLVLTLCTSALAADDVVTMFIPDNEKGQALAGKVLGSQSDTTTYALACADSVKTCDLPSGDSITVVHAPSTMSILENGAKHNVTIACDHGHKSATCSLHVDDGGWTGTTTYPVHSYAVTVTATETETGSSGDTSASASASPSGTTWTSSSVAPTSSPSSTPTDGEGSEETDGPGNGAGAIGQEAGMSFAAGAAAVAVGVAAAVL</sequence>
<reference evidence="3" key="2">
    <citation type="submission" date="2021-02" db="EMBL/GenBank/DDBJ databases">
        <title>Aspergillus puulaauensis MK2 genome sequence.</title>
        <authorList>
            <person name="Futagami T."/>
            <person name="Mori K."/>
            <person name="Kadooka C."/>
            <person name="Tanaka T."/>
        </authorList>
    </citation>
    <scope>NUCLEOTIDE SEQUENCE</scope>
    <source>
        <strain evidence="3">MK2</strain>
    </source>
</reference>
<evidence type="ECO:0008006" key="5">
    <source>
        <dbReference type="Google" id="ProtNLM"/>
    </source>
</evidence>
<feature type="signal peptide" evidence="2">
    <location>
        <begin position="1"/>
        <end position="18"/>
    </location>
</feature>
<evidence type="ECO:0000313" key="4">
    <source>
        <dbReference type="Proteomes" id="UP000654913"/>
    </source>
</evidence>
<dbReference type="PANTHER" id="PTHR40640:SF2">
    <property type="entry name" value="GPI ANCHORED PROTEIN-RELATED"/>
    <property type="match status" value="1"/>
</dbReference>
<evidence type="ECO:0000256" key="1">
    <source>
        <dbReference type="SAM" id="MobiDB-lite"/>
    </source>
</evidence>
<dbReference type="AlphaFoldDB" id="A0A7R8AGN5"/>
<keyword evidence="4" id="KW-1185">Reference proteome</keyword>
<dbReference type="EMBL" id="AP024443">
    <property type="protein sequence ID" value="BCS18146.1"/>
    <property type="molecule type" value="Genomic_DNA"/>
</dbReference>
<dbReference type="KEGG" id="apuu:APUU_10974S"/>
<evidence type="ECO:0000313" key="3">
    <source>
        <dbReference type="EMBL" id="BCS18146.1"/>
    </source>
</evidence>
<dbReference type="PANTHER" id="PTHR40640">
    <property type="entry name" value="ANCHORED GLYCOPROTEIN, PUTATIVE (AFU_ORTHOLOGUE AFUA_8G04860)-RELATED"/>
    <property type="match status" value="1"/>
</dbReference>
<dbReference type="OrthoDB" id="4510008at2759"/>
<reference evidence="3" key="1">
    <citation type="submission" date="2021-01" db="EMBL/GenBank/DDBJ databases">
        <authorList>
            <consortium name="Aspergillus puulaauensis MK2 genome sequencing consortium"/>
            <person name="Kazuki M."/>
            <person name="Futagami T."/>
        </authorList>
    </citation>
    <scope>NUCLEOTIDE SEQUENCE</scope>
    <source>
        <strain evidence="3">MK2</strain>
    </source>
</reference>
<dbReference type="Proteomes" id="UP000654913">
    <property type="component" value="Chromosome 1"/>
</dbReference>
<dbReference type="GeneID" id="64968151"/>
<proteinExistence type="predicted"/>